<dbReference type="Pfam" id="PF04707">
    <property type="entry name" value="PRELI"/>
    <property type="match status" value="1"/>
</dbReference>
<organism evidence="2 3">
    <name type="scientific">Ciona intestinalis</name>
    <name type="common">Transparent sea squirt</name>
    <name type="synonym">Ascidia intestinalis</name>
    <dbReference type="NCBI Taxonomy" id="7719"/>
    <lineage>
        <taxon>Eukaryota</taxon>
        <taxon>Metazoa</taxon>
        <taxon>Chordata</taxon>
        <taxon>Tunicata</taxon>
        <taxon>Ascidiacea</taxon>
        <taxon>Phlebobranchia</taxon>
        <taxon>Cionidae</taxon>
        <taxon>Ciona</taxon>
    </lineage>
</organism>
<keyword evidence="3" id="KW-1185">Reference proteome</keyword>
<dbReference type="InterPro" id="IPR006797">
    <property type="entry name" value="PRELI/MSF1_dom"/>
</dbReference>
<dbReference type="RefSeq" id="XP_002131214.1">
    <property type="nucleotide sequence ID" value="XM_002131178.3"/>
</dbReference>
<dbReference type="GO" id="GO:0005758">
    <property type="term" value="C:mitochondrial intermembrane space"/>
    <property type="evidence" value="ECO:0000318"/>
    <property type="project" value="GO_Central"/>
</dbReference>
<proteinExistence type="predicted"/>
<dbReference type="GeneID" id="100179114"/>
<dbReference type="GeneTree" id="ENSGT00950000182810"/>
<reference evidence="2" key="3">
    <citation type="submission" date="2025-08" db="UniProtKB">
        <authorList>
            <consortium name="Ensembl"/>
        </authorList>
    </citation>
    <scope>IDENTIFICATION</scope>
</reference>
<accession>F6S2Y7</accession>
<dbReference type="InterPro" id="IPR037365">
    <property type="entry name" value="Slowmo/Ups"/>
</dbReference>
<dbReference type="HOGENOM" id="CLU_067902_3_0_1"/>
<dbReference type="AlphaFoldDB" id="F6S2Y7"/>
<dbReference type="OMA" id="ILMANFK"/>
<dbReference type="KEGG" id="cin:100179114"/>
<dbReference type="OrthoDB" id="341300at2759"/>
<dbReference type="Proteomes" id="UP000008144">
    <property type="component" value="Chromosome 2"/>
</dbReference>
<dbReference type="GO" id="GO:0015914">
    <property type="term" value="P:phospholipid transport"/>
    <property type="evidence" value="ECO:0000318"/>
    <property type="project" value="GO_Central"/>
</dbReference>
<dbReference type="GO" id="GO:1990050">
    <property type="term" value="F:phosphatidic acid transfer activity"/>
    <property type="evidence" value="ECO:0000318"/>
    <property type="project" value="GO_Central"/>
</dbReference>
<dbReference type="FunCoup" id="F6S2Y7">
    <property type="interactions" value="327"/>
</dbReference>
<evidence type="ECO:0000259" key="1">
    <source>
        <dbReference type="PROSITE" id="PS50904"/>
    </source>
</evidence>
<sequence>MDLSKYAALSDFLSNSWSDVVSGFWKKYPNPYSTHVLTEDVLERKLLANGRLYTRRLLSKTNPLPAWGSMVFKSNMKSMVHIVEESVVDPAEQKMTVYTWNTSYVNMMDVQERLTIAPTSDPSVTEVRREGWVDSSLTGFRRVLRQFGITRWRSNAKKAFLGYQTVMNGAGDSSNRHIKERAMDSIKEAKDKAKLKAINIASMTKIVTDKSL</sequence>
<feature type="domain" description="PRELI/MSF1" evidence="1">
    <location>
        <begin position="4"/>
        <end position="175"/>
    </location>
</feature>
<dbReference type="PANTHER" id="PTHR11158">
    <property type="entry name" value="MSF1/PX19 RELATED"/>
    <property type="match status" value="1"/>
</dbReference>
<accession>A0A1W2WMC4</accession>
<reference evidence="2" key="4">
    <citation type="submission" date="2025-09" db="UniProtKB">
        <authorList>
            <consortium name="Ensembl"/>
        </authorList>
    </citation>
    <scope>IDENTIFICATION</scope>
</reference>
<reference evidence="2" key="2">
    <citation type="journal article" date="2008" name="Genome Biol.">
        <title>Improved genome assembly and evidence-based global gene model set for the chordate Ciona intestinalis: new insight into intron and operon populations.</title>
        <authorList>
            <person name="Satou Y."/>
            <person name="Mineta K."/>
            <person name="Ogasawara M."/>
            <person name="Sasakura Y."/>
            <person name="Shoguchi E."/>
            <person name="Ueno K."/>
            <person name="Yamada L."/>
            <person name="Matsumoto J."/>
            <person name="Wasserscheid J."/>
            <person name="Dewar K."/>
            <person name="Wiley G.B."/>
            <person name="Macmil S.L."/>
            <person name="Roe B.A."/>
            <person name="Zeller R.W."/>
            <person name="Hastings K.E."/>
            <person name="Lemaire P."/>
            <person name="Lindquist E."/>
            <person name="Endo T."/>
            <person name="Hotta K."/>
            <person name="Inaba K."/>
        </authorList>
    </citation>
    <scope>NUCLEOTIDE SEQUENCE [LARGE SCALE GENOMIC DNA]</scope>
    <source>
        <strain evidence="2">wild type</strain>
    </source>
</reference>
<evidence type="ECO:0000313" key="2">
    <source>
        <dbReference type="Ensembl" id="ENSCINP00000018537.3"/>
    </source>
</evidence>
<dbReference type="Ensembl" id="ENSCINT00000018537.3">
    <property type="protein sequence ID" value="ENSCINP00000018537.3"/>
    <property type="gene ID" value="ENSCING00000009131.3"/>
</dbReference>
<reference evidence="3" key="1">
    <citation type="journal article" date="2002" name="Science">
        <title>The draft genome of Ciona intestinalis: insights into chordate and vertebrate origins.</title>
        <authorList>
            <person name="Dehal P."/>
            <person name="Satou Y."/>
            <person name="Campbell R.K."/>
            <person name="Chapman J."/>
            <person name="Degnan B."/>
            <person name="De Tomaso A."/>
            <person name="Davidson B."/>
            <person name="Di Gregorio A."/>
            <person name="Gelpke M."/>
            <person name="Goodstein D.M."/>
            <person name="Harafuji N."/>
            <person name="Hastings K.E."/>
            <person name="Ho I."/>
            <person name="Hotta K."/>
            <person name="Huang W."/>
            <person name="Kawashima T."/>
            <person name="Lemaire P."/>
            <person name="Martinez D."/>
            <person name="Meinertzhagen I.A."/>
            <person name="Necula S."/>
            <person name="Nonaka M."/>
            <person name="Putnam N."/>
            <person name="Rash S."/>
            <person name="Saiga H."/>
            <person name="Satake M."/>
            <person name="Terry A."/>
            <person name="Yamada L."/>
            <person name="Wang H.G."/>
            <person name="Awazu S."/>
            <person name="Azumi K."/>
            <person name="Boore J."/>
            <person name="Branno M."/>
            <person name="Chin-Bow S."/>
            <person name="DeSantis R."/>
            <person name="Doyle S."/>
            <person name="Francino P."/>
            <person name="Keys D.N."/>
            <person name="Haga S."/>
            <person name="Hayashi H."/>
            <person name="Hino K."/>
            <person name="Imai K.S."/>
            <person name="Inaba K."/>
            <person name="Kano S."/>
            <person name="Kobayashi K."/>
            <person name="Kobayashi M."/>
            <person name="Lee B.I."/>
            <person name="Makabe K.W."/>
            <person name="Manohar C."/>
            <person name="Matassi G."/>
            <person name="Medina M."/>
            <person name="Mochizuki Y."/>
            <person name="Mount S."/>
            <person name="Morishita T."/>
            <person name="Miura S."/>
            <person name="Nakayama A."/>
            <person name="Nishizaka S."/>
            <person name="Nomoto H."/>
            <person name="Ohta F."/>
            <person name="Oishi K."/>
            <person name="Rigoutsos I."/>
            <person name="Sano M."/>
            <person name="Sasaki A."/>
            <person name="Sasakura Y."/>
            <person name="Shoguchi E."/>
            <person name="Shin-i T."/>
            <person name="Spagnuolo A."/>
            <person name="Stainier D."/>
            <person name="Suzuki M.M."/>
            <person name="Tassy O."/>
            <person name="Takatori N."/>
            <person name="Tokuoka M."/>
            <person name="Yagi K."/>
            <person name="Yoshizaki F."/>
            <person name="Wada S."/>
            <person name="Zhang C."/>
            <person name="Hyatt P.D."/>
            <person name="Larimer F."/>
            <person name="Detter C."/>
            <person name="Doggett N."/>
            <person name="Glavina T."/>
            <person name="Hawkins T."/>
            <person name="Richardson P."/>
            <person name="Lucas S."/>
            <person name="Kohara Y."/>
            <person name="Levine M."/>
            <person name="Satoh N."/>
            <person name="Rokhsar D.S."/>
        </authorList>
    </citation>
    <scope>NUCLEOTIDE SEQUENCE [LARGE SCALE GENOMIC DNA]</scope>
</reference>
<evidence type="ECO:0000313" key="3">
    <source>
        <dbReference type="Proteomes" id="UP000008144"/>
    </source>
</evidence>
<name>F6S2Y7_CIOIN</name>
<dbReference type="PROSITE" id="PS50904">
    <property type="entry name" value="PRELI_MSF1"/>
    <property type="match status" value="1"/>
</dbReference>
<protein>
    <submittedName>
        <fullName evidence="2">PRELI domain-containing protein 1, mitochondrial-like</fullName>
    </submittedName>
</protein>
<gene>
    <name evidence="2" type="primary">LOC100179114</name>
</gene>
<dbReference type="InParanoid" id="F6S2Y7"/>
<dbReference type="STRING" id="7719.ENSCINP00000018537"/>
<dbReference type="EMBL" id="EAAA01001525">
    <property type="status" value="NOT_ANNOTATED_CDS"/>
    <property type="molecule type" value="Genomic_DNA"/>
</dbReference>